<accession>A0A7Z0TV76</accession>
<evidence type="ECO:0000313" key="2">
    <source>
        <dbReference type="EMBL" id="NYZ61954.1"/>
    </source>
</evidence>
<feature type="compositionally biased region" description="Acidic residues" evidence="1">
    <location>
        <begin position="13"/>
        <end position="30"/>
    </location>
</feature>
<protein>
    <submittedName>
        <fullName evidence="2">Uncharacterized protein</fullName>
    </submittedName>
</protein>
<dbReference type="AlphaFoldDB" id="A0A7Z0TV76"/>
<evidence type="ECO:0000313" key="3">
    <source>
        <dbReference type="Proteomes" id="UP000589896"/>
    </source>
</evidence>
<feature type="compositionally biased region" description="Basic and acidic residues" evidence="1">
    <location>
        <begin position="1"/>
        <end position="12"/>
    </location>
</feature>
<comment type="caution">
    <text evidence="2">The sequence shown here is derived from an EMBL/GenBank/DDBJ whole genome shotgun (WGS) entry which is preliminary data.</text>
</comment>
<keyword evidence="3" id="KW-1185">Reference proteome</keyword>
<dbReference type="Proteomes" id="UP000589896">
    <property type="component" value="Unassembled WGS sequence"/>
</dbReference>
<gene>
    <name evidence="2" type="ORF">H0E82_04120</name>
</gene>
<dbReference type="EMBL" id="JACCJZ010000010">
    <property type="protein sequence ID" value="NYZ61954.1"/>
    <property type="molecule type" value="Genomic_DNA"/>
</dbReference>
<feature type="region of interest" description="Disordered" evidence="1">
    <location>
        <begin position="129"/>
        <end position="150"/>
    </location>
</feature>
<evidence type="ECO:0000256" key="1">
    <source>
        <dbReference type="SAM" id="MobiDB-lite"/>
    </source>
</evidence>
<dbReference type="RefSeq" id="WP_180544092.1">
    <property type="nucleotide sequence ID" value="NZ_JACCJZ010000010.1"/>
</dbReference>
<name>A0A7Z0TV76_9GAMM</name>
<feature type="region of interest" description="Disordered" evidence="1">
    <location>
        <begin position="1"/>
        <end position="37"/>
    </location>
</feature>
<reference evidence="2 3" key="1">
    <citation type="submission" date="2020-07" db="EMBL/GenBank/DDBJ databases">
        <title>isolation of Luteimonas sp. SJ-16.</title>
        <authorList>
            <person name="Huang X.-X."/>
            <person name="Xu L."/>
            <person name="Sun J.-Q."/>
        </authorList>
    </citation>
    <scope>NUCLEOTIDE SEQUENCE [LARGE SCALE GENOMIC DNA]</scope>
    <source>
        <strain evidence="2 3">SJ-16</strain>
    </source>
</reference>
<organism evidence="2 3">
    <name type="scientific">Luteimonas deserti</name>
    <dbReference type="NCBI Taxonomy" id="2752306"/>
    <lineage>
        <taxon>Bacteria</taxon>
        <taxon>Pseudomonadati</taxon>
        <taxon>Pseudomonadota</taxon>
        <taxon>Gammaproteobacteria</taxon>
        <taxon>Lysobacterales</taxon>
        <taxon>Lysobacteraceae</taxon>
        <taxon>Luteimonas</taxon>
    </lineage>
</organism>
<proteinExistence type="predicted"/>
<sequence>MEIKGKPAAVEHDTEDADDADEETASEDDAPACTDAKVDKAPAFGMTLDQMDEADRLLDLLRAQGDLLMAGGGGDSADGTIIVIGSAIFDNAEEMKDMIRQISRQTLDAKSGGGSRVREMPAAYGTIDGSTPARLAAHRPNPDASGVRLH</sequence>